<name>A0A8H2WNY0_9AGAM</name>
<dbReference type="Gene3D" id="1.10.510.10">
    <property type="entry name" value="Transferase(Phosphotransferase) domain 1"/>
    <property type="match status" value="2"/>
</dbReference>
<dbReference type="AlphaFoldDB" id="A0A8H2WNY0"/>
<protein>
    <recommendedName>
        <fullName evidence="1">Protein kinase domain-containing protein</fullName>
    </recommendedName>
</protein>
<organism evidence="2 3">
    <name type="scientific">Rhizoctonia solani</name>
    <dbReference type="NCBI Taxonomy" id="456999"/>
    <lineage>
        <taxon>Eukaryota</taxon>
        <taxon>Fungi</taxon>
        <taxon>Dikarya</taxon>
        <taxon>Basidiomycota</taxon>
        <taxon>Agaricomycotina</taxon>
        <taxon>Agaricomycetes</taxon>
        <taxon>Cantharellales</taxon>
        <taxon>Ceratobasidiaceae</taxon>
        <taxon>Rhizoctonia</taxon>
    </lineage>
</organism>
<dbReference type="Pfam" id="PF07714">
    <property type="entry name" value="PK_Tyr_Ser-Thr"/>
    <property type="match status" value="1"/>
</dbReference>
<dbReference type="GO" id="GO:0005737">
    <property type="term" value="C:cytoplasm"/>
    <property type="evidence" value="ECO:0007669"/>
    <property type="project" value="TreeGrafter"/>
</dbReference>
<dbReference type="GO" id="GO:0007165">
    <property type="term" value="P:signal transduction"/>
    <property type="evidence" value="ECO:0007669"/>
    <property type="project" value="TreeGrafter"/>
</dbReference>
<accession>A0A8H2WNY0</accession>
<dbReference type="Pfam" id="PF00069">
    <property type="entry name" value="Pkinase"/>
    <property type="match status" value="1"/>
</dbReference>
<dbReference type="InterPro" id="IPR001245">
    <property type="entry name" value="Ser-Thr/Tyr_kinase_cat_dom"/>
</dbReference>
<gene>
    <name evidence="2" type="ORF">RDB_LOCUS3884</name>
</gene>
<evidence type="ECO:0000313" key="3">
    <source>
        <dbReference type="Proteomes" id="UP000663888"/>
    </source>
</evidence>
<dbReference type="InterPro" id="IPR008271">
    <property type="entry name" value="Ser/Thr_kinase_AS"/>
</dbReference>
<dbReference type="PANTHER" id="PTHR23257">
    <property type="entry name" value="SERINE-THREONINE PROTEIN KINASE"/>
    <property type="match status" value="1"/>
</dbReference>
<dbReference type="Proteomes" id="UP000663888">
    <property type="component" value="Unassembled WGS sequence"/>
</dbReference>
<feature type="domain" description="Protein kinase" evidence="1">
    <location>
        <begin position="165"/>
        <end position="454"/>
    </location>
</feature>
<dbReference type="InterPro" id="IPR011009">
    <property type="entry name" value="Kinase-like_dom_sf"/>
</dbReference>
<dbReference type="InterPro" id="IPR050167">
    <property type="entry name" value="Ser_Thr_protein_kinase"/>
</dbReference>
<sequence length="489" mass="54300">MCAEIADAVTHLHSCGIVHGDIKGANIVVSDDHTLKLVDFGTSFTSQYSLQFSGGAQSGATFTIRYAAPEIILEKSKHTMAGDVYGLGMSRQTMLEVTTGLTPYYGVNEAAVLRRIVDGISPTQPEQFMPNDQAQAINLWALITRCWRPEPDDRPSAAEVADNMWDINLALNYGTIVSTMNLDEILTRLNLHGCKVTTNISNDFDQLLDKTPSDNVCCSTLNGKKVAIKCPKLNGSNRTLQDLAHELFVWSRCNHPNILTCMGATSLRGELAMVSPWLQNGSLLDYLARTPRRNRIKLVYELTEAVSYLRSKNIVHGDITIFNILVSDDHTLKLCGFNHARVIGYNNLQFPGLHTPKEEEVPELSFKVDRVAAVTTGLEILVGVPLSQTETQLVLQNAWVRELVQQEFWGNTLKEIHDKILRIKSRANQRKKLQPGNPPSKLRAATLLTILPSFVAVSFALLQWKEKQPSEQIALAQTALGGLLWMLWG</sequence>
<dbReference type="SUPFAM" id="SSF56112">
    <property type="entry name" value="Protein kinase-like (PK-like)"/>
    <property type="match status" value="2"/>
</dbReference>
<dbReference type="InterPro" id="IPR000719">
    <property type="entry name" value="Prot_kinase_dom"/>
</dbReference>
<dbReference type="SMART" id="SM00220">
    <property type="entry name" value="S_TKc"/>
    <property type="match status" value="1"/>
</dbReference>
<dbReference type="EMBL" id="CAJMWX010000093">
    <property type="protein sequence ID" value="CAE6401311.1"/>
    <property type="molecule type" value="Genomic_DNA"/>
</dbReference>
<dbReference type="CDD" id="cd00180">
    <property type="entry name" value="PKc"/>
    <property type="match status" value="1"/>
</dbReference>
<dbReference type="PROSITE" id="PS00108">
    <property type="entry name" value="PROTEIN_KINASE_ST"/>
    <property type="match status" value="1"/>
</dbReference>
<reference evidence="2" key="1">
    <citation type="submission" date="2021-01" db="EMBL/GenBank/DDBJ databases">
        <authorList>
            <person name="Kaushik A."/>
        </authorList>
    </citation>
    <scope>NUCLEOTIDE SEQUENCE</scope>
    <source>
        <strain evidence="2">AG4-R118</strain>
    </source>
</reference>
<evidence type="ECO:0000259" key="1">
    <source>
        <dbReference type="PROSITE" id="PS50011"/>
    </source>
</evidence>
<proteinExistence type="predicted"/>
<evidence type="ECO:0000313" key="2">
    <source>
        <dbReference type="EMBL" id="CAE6401311.1"/>
    </source>
</evidence>
<dbReference type="GO" id="GO:0004672">
    <property type="term" value="F:protein kinase activity"/>
    <property type="evidence" value="ECO:0007669"/>
    <property type="project" value="InterPro"/>
</dbReference>
<comment type="caution">
    <text evidence="2">The sequence shown here is derived from an EMBL/GenBank/DDBJ whole genome shotgun (WGS) entry which is preliminary data.</text>
</comment>
<dbReference type="GO" id="GO:0005524">
    <property type="term" value="F:ATP binding"/>
    <property type="evidence" value="ECO:0007669"/>
    <property type="project" value="InterPro"/>
</dbReference>
<feature type="domain" description="Protein kinase" evidence="1">
    <location>
        <begin position="1"/>
        <end position="166"/>
    </location>
</feature>
<dbReference type="PROSITE" id="PS50011">
    <property type="entry name" value="PROTEIN_KINASE_DOM"/>
    <property type="match status" value="2"/>
</dbReference>